<protein>
    <submittedName>
        <fullName evidence="3">Uncharacterized protein</fullName>
    </submittedName>
</protein>
<sequence length="1056" mass="119982">MAKKTFTSKTTEQKQKELDDLLDRSLSRIKSYKDSPEDLKEFMDFMSKIHKYSPTNLSLIQEQFEGATAVASYKDWKDKGFQVQRGEKGIEMYVYTPVKTFKNADGDIKMISKATPQEKAKISSGEYKVSSKPHFSKGNVFDVSQTNATKEDLPKMFPNQVWNFDIDGESSLKELSVAVGGLSDKLGIDIKDMKDSSLGELGSARGAYIQYIDGKEEISLNSRNSSSQNVATAIHELAHKKLHNLDRLDNMGDKYNNSKVSAKAIKEFEAEMTSYIVCKNYGMDTSEKAIPYIAKWTNNAQEIDPKLMKDILGDIKATVNEFTQSMDETILEMRKNESIEQKQEVNYSKIIESLNDLVIYDVDESDGTIFENRIGDAIDGVGLTFGDKDDFINIININVDRSQLTGLKSFEDYSKKVNLAELVEAKETIISPDQLPDGIYMFGYDGLGYELTYSTNAKDAIDQAVEVDALLSVGSDLSDDEDEIVRYFDYSEVTKEFGIDDEATEKGIAGSLTAKPEIEFYDRLAEMNKLENILSQLTEGEQEIFFQRAKMSIQEYNNRYAEMSNHEEMSKYYSMLQEQSLPLDSTDKATKLFKENVLEIEGSSSNFSADGKIKVENIEHLKREIEINSLFSKPQTQKNPSESLFDNVKRANEEQFKNIMAELSLVEQDLFMKKNGQAVESLDNYYRELSNNDKAIEYKEFAESMPDESIAKVNQLFFENVYQGTGASPEGMIHIDGVSDLKNNYDNEVIIQKEAEPATYNYNVSAKQAIEKDINRGDSKQEHFRNIMIELTPQEQDLFMKKNAEAIESLNNFYSDSSKHYESKAYDELAKTMPEESVSKVKQIFKENIYDSTGMGKENDIHIDNVPDLKKQYDKDQILLSEFGSSKSDQSTYEYNYNVNGEAEVKNSTIITNEVDSLSNTPTAIKDVVINESVYRLSENMSNYYDIDSWSKDLTDQLEMTDFGKLETVMPAEQFYNTHFEEIEETLDHVETNSGLNIRDGLTENYKSEASLMAYKVNVIALQSDLKVNDFAIPKVKNEPVDEAKQTIQSTGYEMD</sequence>
<dbReference type="AlphaFoldDB" id="A0A1X6WS23"/>
<feature type="domain" description="N-terminal" evidence="1">
    <location>
        <begin position="39"/>
        <end position="119"/>
    </location>
</feature>
<dbReference type="InterPro" id="IPR041459">
    <property type="entry name" value="MPTase-PolyVal"/>
</dbReference>
<accession>A0A1X6WS23</accession>
<keyword evidence="4" id="KW-1185">Reference proteome</keyword>
<name>A0A1X6WS23_9ENTE</name>
<dbReference type="OrthoDB" id="9803716at2"/>
<evidence type="ECO:0000259" key="1">
    <source>
        <dbReference type="Pfam" id="PF08401"/>
    </source>
</evidence>
<dbReference type="Proteomes" id="UP000195918">
    <property type="component" value="Unassembled WGS sequence"/>
</dbReference>
<dbReference type="GO" id="GO:0003697">
    <property type="term" value="F:single-stranded DNA binding"/>
    <property type="evidence" value="ECO:0007669"/>
    <property type="project" value="InterPro"/>
</dbReference>
<feature type="domain" description="Polyvalent protein metallopeptidase" evidence="2">
    <location>
        <begin position="226"/>
        <end position="298"/>
    </location>
</feature>
<reference evidence="4" key="1">
    <citation type="submission" date="2017-02" db="EMBL/GenBank/DDBJ databases">
        <authorList>
            <person name="Dridi B."/>
        </authorList>
    </citation>
    <scope>NUCLEOTIDE SEQUENCE [LARGE SCALE GENOMIC DNA]</scope>
    <source>
        <strain evidence="4">bH819</strain>
    </source>
</reference>
<proteinExistence type="predicted"/>
<dbReference type="InterPro" id="IPR013610">
    <property type="entry name" value="ArdC_N"/>
</dbReference>
<dbReference type="EMBL" id="FWFD01000019">
    <property type="protein sequence ID" value="SLM87067.1"/>
    <property type="molecule type" value="Genomic_DNA"/>
</dbReference>
<evidence type="ECO:0000259" key="2">
    <source>
        <dbReference type="Pfam" id="PF18818"/>
    </source>
</evidence>
<organism evidence="3 4">
    <name type="scientific">Vagococcus fluvialis bH819</name>
    <dbReference type="NCBI Taxonomy" id="1255619"/>
    <lineage>
        <taxon>Bacteria</taxon>
        <taxon>Bacillati</taxon>
        <taxon>Bacillota</taxon>
        <taxon>Bacilli</taxon>
        <taxon>Lactobacillales</taxon>
        <taxon>Enterococcaceae</taxon>
        <taxon>Vagococcus</taxon>
    </lineage>
</organism>
<dbReference type="Pfam" id="PF18818">
    <property type="entry name" value="MPTase-PolyVal"/>
    <property type="match status" value="1"/>
</dbReference>
<evidence type="ECO:0000313" key="3">
    <source>
        <dbReference type="EMBL" id="SLM87067.1"/>
    </source>
</evidence>
<gene>
    <name evidence="3" type="ORF">FM121_13295</name>
</gene>
<dbReference type="Pfam" id="PF08401">
    <property type="entry name" value="ArdcN"/>
    <property type="match status" value="1"/>
</dbReference>
<evidence type="ECO:0000313" key="4">
    <source>
        <dbReference type="Proteomes" id="UP000195918"/>
    </source>
</evidence>
<dbReference type="RefSeq" id="WP_143597092.1">
    <property type="nucleotide sequence ID" value="NZ_FWFD01000019.1"/>
</dbReference>